<protein>
    <recommendedName>
        <fullName evidence="11">Amino acid transporter transmembrane domain-containing protein</fullName>
    </recommendedName>
</protein>
<dbReference type="Proteomes" id="UP000030758">
    <property type="component" value="Unassembled WGS sequence"/>
</dbReference>
<evidence type="ECO:0000256" key="4">
    <source>
        <dbReference type="ARBA" id="ARBA00022970"/>
    </source>
</evidence>
<dbReference type="AlphaFoldDB" id="A0A085N9N9"/>
<evidence type="ECO:0000259" key="8">
    <source>
        <dbReference type="Pfam" id="PF01490"/>
    </source>
</evidence>
<evidence type="ECO:0000256" key="1">
    <source>
        <dbReference type="ARBA" id="ARBA00004141"/>
    </source>
</evidence>
<dbReference type="Pfam" id="PF17906">
    <property type="entry name" value="HTH_48"/>
    <property type="match status" value="1"/>
</dbReference>
<feature type="domain" description="Mos1 transposase HTH" evidence="9">
    <location>
        <begin position="12"/>
        <end position="56"/>
    </location>
</feature>
<dbReference type="EMBL" id="KL367527">
    <property type="protein sequence ID" value="KFD66185.1"/>
    <property type="molecule type" value="Genomic_DNA"/>
</dbReference>
<feature type="transmembrane region" description="Helical" evidence="7">
    <location>
        <begin position="437"/>
        <end position="457"/>
    </location>
</feature>
<dbReference type="GO" id="GO:0016020">
    <property type="term" value="C:membrane"/>
    <property type="evidence" value="ECO:0007669"/>
    <property type="project" value="UniProtKB-SubCell"/>
</dbReference>
<comment type="subcellular location">
    <subcellularLocation>
        <location evidence="1">Membrane</location>
        <topology evidence="1">Multi-pass membrane protein</topology>
    </subcellularLocation>
</comment>
<keyword evidence="5 7" id="KW-1133">Transmembrane helix</keyword>
<feature type="domain" description="Amino acid transporter transmembrane" evidence="8">
    <location>
        <begin position="148"/>
        <end position="519"/>
    </location>
</feature>
<feature type="transmembrane region" description="Helical" evidence="7">
    <location>
        <begin position="463"/>
        <end position="488"/>
    </location>
</feature>
<dbReference type="PANTHER" id="PTHR22950">
    <property type="entry name" value="AMINO ACID TRANSPORTER"/>
    <property type="match status" value="1"/>
</dbReference>
<dbReference type="Pfam" id="PF01490">
    <property type="entry name" value="Aa_trans"/>
    <property type="match status" value="1"/>
</dbReference>
<keyword evidence="2" id="KW-0813">Transport</keyword>
<name>A0A085N9N9_9BILA</name>
<accession>A0A085N9N9</accession>
<feature type="transmembrane region" description="Helical" evidence="7">
    <location>
        <begin position="500"/>
        <end position="519"/>
    </location>
</feature>
<keyword evidence="4" id="KW-0029">Amino-acid transport</keyword>
<feature type="transmembrane region" description="Helical" evidence="7">
    <location>
        <begin position="239"/>
        <end position="258"/>
    </location>
</feature>
<evidence type="ECO:0000256" key="2">
    <source>
        <dbReference type="ARBA" id="ARBA00022448"/>
    </source>
</evidence>
<feature type="transmembrane region" description="Helical" evidence="7">
    <location>
        <begin position="194"/>
        <end position="219"/>
    </location>
</feature>
<organism evidence="10">
    <name type="scientific">Trichuris suis</name>
    <name type="common">pig whipworm</name>
    <dbReference type="NCBI Taxonomy" id="68888"/>
    <lineage>
        <taxon>Eukaryota</taxon>
        <taxon>Metazoa</taxon>
        <taxon>Ecdysozoa</taxon>
        <taxon>Nematoda</taxon>
        <taxon>Enoplea</taxon>
        <taxon>Dorylaimia</taxon>
        <taxon>Trichinellida</taxon>
        <taxon>Trichuridae</taxon>
        <taxon>Trichuris</taxon>
    </lineage>
</organism>
<evidence type="ECO:0000259" key="9">
    <source>
        <dbReference type="Pfam" id="PF17906"/>
    </source>
</evidence>
<dbReference type="GO" id="GO:0015179">
    <property type="term" value="F:L-amino acid transmembrane transporter activity"/>
    <property type="evidence" value="ECO:0007669"/>
    <property type="project" value="TreeGrafter"/>
</dbReference>
<feature type="transmembrane region" description="Helical" evidence="7">
    <location>
        <begin position="151"/>
        <end position="173"/>
    </location>
</feature>
<proteinExistence type="predicted"/>
<evidence type="ECO:0000256" key="6">
    <source>
        <dbReference type="ARBA" id="ARBA00023136"/>
    </source>
</evidence>
<keyword evidence="3 7" id="KW-0812">Transmembrane</keyword>
<evidence type="ECO:0000256" key="5">
    <source>
        <dbReference type="ARBA" id="ARBA00022989"/>
    </source>
</evidence>
<sequence>MEDPGDERLEQRAVIKFLFPERASGDEIHQRLVKVYKDDALSYSQVKFWTSEFRRGRKSIHDEPRSGRPVDAASDENIAAIETIVLQNRRISIAELMARRLSKVTARWVPKTLSPFERQLRVAHSKEVLELFENSEEDFLRRIVTGDQCGFLLGTVVLLFCAHVTKVSCRLVMASCRSTKSLGFQGSARMTIGSFGCLIIEILNACFLFGSMVAFLNVAGNLSLSLIFDHWDVRSKDGISFFYVVAVFIFATFIALPLSLYATVRLLGQLSFIAFGAYALLVVHLAATALPTLKSSDGITLALWRPEGVLFVLPIFSGALLMQPQLSVVVDDVQRHGSSLLDAVGLALGVCCCLYFCVAFFGYVSYQDRVQGDILLSLEKGRSAWLIRFAFLVSLAVSYPLMLFPCRLAILGALEQLSVLSLPETLPFSGKHSRPPVTCWGVTTFAIVFLSALLAVVSPNVEFILGLCGSLAGSAIGYILPALVYLCAYDARDWYRRFEATLCLIYGLSMMLVSTIVVFELEIPQAGMLISSSDNSATTTINAPAPVDDAATSATTFTFAREAINATLSLIRSNSSGRPNENGL</sequence>
<evidence type="ECO:0000256" key="3">
    <source>
        <dbReference type="ARBA" id="ARBA00022692"/>
    </source>
</evidence>
<evidence type="ECO:0008006" key="11">
    <source>
        <dbReference type="Google" id="ProtNLM"/>
    </source>
</evidence>
<feature type="transmembrane region" description="Helical" evidence="7">
    <location>
        <begin position="302"/>
        <end position="322"/>
    </location>
</feature>
<feature type="transmembrane region" description="Helical" evidence="7">
    <location>
        <begin position="270"/>
        <end position="290"/>
    </location>
</feature>
<dbReference type="InterPro" id="IPR041426">
    <property type="entry name" value="Mos1_HTH"/>
</dbReference>
<evidence type="ECO:0000313" key="10">
    <source>
        <dbReference type="EMBL" id="KFD66185.1"/>
    </source>
</evidence>
<dbReference type="Gene3D" id="1.10.10.1450">
    <property type="match status" value="1"/>
</dbReference>
<dbReference type="PANTHER" id="PTHR22950:SF646">
    <property type="entry name" value="SODIUM-COUPLED NEUTRAL AMINO ACID TRANSPORTER 10-RELATED"/>
    <property type="match status" value="1"/>
</dbReference>
<feature type="transmembrane region" description="Helical" evidence="7">
    <location>
        <begin position="343"/>
        <end position="365"/>
    </location>
</feature>
<dbReference type="InterPro" id="IPR013057">
    <property type="entry name" value="AA_transpt_TM"/>
</dbReference>
<feature type="transmembrane region" description="Helical" evidence="7">
    <location>
        <begin position="385"/>
        <end position="404"/>
    </location>
</feature>
<gene>
    <name evidence="10" type="ORF">M514_02197</name>
</gene>
<keyword evidence="6 7" id="KW-0472">Membrane</keyword>
<reference evidence="10" key="1">
    <citation type="journal article" date="2014" name="Nat. Genet.">
        <title>Genome and transcriptome of the porcine whipworm Trichuris suis.</title>
        <authorList>
            <person name="Jex A.R."/>
            <person name="Nejsum P."/>
            <person name="Schwarz E.M."/>
            <person name="Hu L."/>
            <person name="Young N.D."/>
            <person name="Hall R.S."/>
            <person name="Korhonen P.K."/>
            <person name="Liao S."/>
            <person name="Thamsborg S."/>
            <person name="Xia J."/>
            <person name="Xu P."/>
            <person name="Wang S."/>
            <person name="Scheerlinck J.P."/>
            <person name="Hofmann A."/>
            <person name="Sternberg P.W."/>
            <person name="Wang J."/>
            <person name="Gasser R.B."/>
        </authorList>
    </citation>
    <scope>NUCLEOTIDE SEQUENCE [LARGE SCALE GENOMIC DNA]</scope>
    <source>
        <strain evidence="10">DCEP-RM93F</strain>
    </source>
</reference>
<evidence type="ECO:0000256" key="7">
    <source>
        <dbReference type="SAM" id="Phobius"/>
    </source>
</evidence>